<accession>A0A178M2K7</accession>
<protein>
    <submittedName>
        <fullName evidence="4">TetR family transcriptional regulator</fullName>
    </submittedName>
</protein>
<dbReference type="InterPro" id="IPR009057">
    <property type="entry name" value="Homeodomain-like_sf"/>
</dbReference>
<dbReference type="Gene3D" id="1.10.357.10">
    <property type="entry name" value="Tetracycline Repressor, domain 2"/>
    <property type="match status" value="1"/>
</dbReference>
<dbReference type="AlphaFoldDB" id="A0A178M2K7"/>
<dbReference type="Pfam" id="PF17920">
    <property type="entry name" value="TetR_C_16"/>
    <property type="match status" value="1"/>
</dbReference>
<dbReference type="InterPro" id="IPR050109">
    <property type="entry name" value="HTH-type_TetR-like_transc_reg"/>
</dbReference>
<dbReference type="RefSeq" id="WP_064280430.1">
    <property type="nucleotide sequence ID" value="NZ_LWCS01000003.1"/>
</dbReference>
<comment type="caution">
    <text evidence="4">The sequence shown here is derived from an EMBL/GenBank/DDBJ whole genome shotgun (WGS) entry which is preliminary data.</text>
</comment>
<feature type="domain" description="HTH tetR-type" evidence="3">
    <location>
        <begin position="15"/>
        <end position="75"/>
    </location>
</feature>
<dbReference type="Pfam" id="PF00440">
    <property type="entry name" value="TetR_N"/>
    <property type="match status" value="1"/>
</dbReference>
<reference evidence="4 5" key="1">
    <citation type="submission" date="2016-04" db="EMBL/GenBank/DDBJ databases">
        <title>Draft Genome Sequences of Staphylococcus capitis Strain H36, S. capitis Strain H65, S. cohnii Strain H62, S. hominis Strain H69, Mycobacterium iranicum Strain H39, Plantibacter sp. Strain H53, Pseudomonas oryzihabitans Strain H72, and Microbacterium sp. Strain H83, isolated from residential settings.</title>
        <authorList>
            <person name="Lymperopoulou D."/>
            <person name="Adams R.I."/>
            <person name="Lindow S."/>
            <person name="Coil D.A."/>
            <person name="Jospin G."/>
            <person name="Eisen J.A."/>
        </authorList>
    </citation>
    <scope>NUCLEOTIDE SEQUENCE [LARGE SCALE GENOMIC DNA]</scope>
    <source>
        <strain evidence="4 5">H39</strain>
    </source>
</reference>
<dbReference type="Gene3D" id="1.10.10.60">
    <property type="entry name" value="Homeodomain-like"/>
    <property type="match status" value="1"/>
</dbReference>
<sequence length="204" mass="22409">MVKKRLTPGPRDERGVLAARILTAARGEFAQTGWAGTTMRAVARAADVDPALVYHYFGSKEGLLDAATNPPQKWLEGVATTWAEPIPQLGRALLKLLMASWEDDDVGPTLRAVLQTAAHEQTTRDKLKMIVERSLMGVSQLGLDERDRMVRSGLIASQMMGFALMRYVWKIEPVASMGEDEVLAAIAPNLQRYIEGDLTDESAT</sequence>
<organism evidence="4 5">
    <name type="scientific">Mycolicibacterium iranicum</name>
    <name type="common">Mycobacterium iranicum</name>
    <dbReference type="NCBI Taxonomy" id="912594"/>
    <lineage>
        <taxon>Bacteria</taxon>
        <taxon>Bacillati</taxon>
        <taxon>Actinomycetota</taxon>
        <taxon>Actinomycetes</taxon>
        <taxon>Mycobacteriales</taxon>
        <taxon>Mycobacteriaceae</taxon>
        <taxon>Mycolicibacterium</taxon>
    </lineage>
</organism>
<feature type="DNA-binding region" description="H-T-H motif" evidence="2">
    <location>
        <begin position="38"/>
        <end position="57"/>
    </location>
</feature>
<dbReference type="PANTHER" id="PTHR30055:SF235">
    <property type="entry name" value="TRANSCRIPTIONAL REGULATORY PROTEIN"/>
    <property type="match status" value="1"/>
</dbReference>
<dbReference type="SUPFAM" id="SSF48498">
    <property type="entry name" value="Tetracyclin repressor-like, C-terminal domain"/>
    <property type="match status" value="1"/>
</dbReference>
<dbReference type="PANTHER" id="PTHR30055">
    <property type="entry name" value="HTH-TYPE TRANSCRIPTIONAL REGULATOR RUTR"/>
    <property type="match status" value="1"/>
</dbReference>
<dbReference type="PRINTS" id="PR00455">
    <property type="entry name" value="HTHTETR"/>
</dbReference>
<evidence type="ECO:0000259" key="3">
    <source>
        <dbReference type="PROSITE" id="PS50977"/>
    </source>
</evidence>
<dbReference type="EMBL" id="LWCS01000003">
    <property type="protein sequence ID" value="OAN41602.1"/>
    <property type="molecule type" value="Genomic_DNA"/>
</dbReference>
<dbReference type="GO" id="GO:0003700">
    <property type="term" value="F:DNA-binding transcription factor activity"/>
    <property type="evidence" value="ECO:0007669"/>
    <property type="project" value="TreeGrafter"/>
</dbReference>
<keyword evidence="1 2" id="KW-0238">DNA-binding</keyword>
<proteinExistence type="predicted"/>
<evidence type="ECO:0000313" key="5">
    <source>
        <dbReference type="Proteomes" id="UP000078396"/>
    </source>
</evidence>
<dbReference type="InterPro" id="IPR041678">
    <property type="entry name" value="TetR_C_16"/>
</dbReference>
<name>A0A178M2K7_MYCIR</name>
<gene>
    <name evidence="4" type="ORF">A4X20_13190</name>
</gene>
<dbReference type="PROSITE" id="PS50977">
    <property type="entry name" value="HTH_TETR_2"/>
    <property type="match status" value="1"/>
</dbReference>
<evidence type="ECO:0000256" key="2">
    <source>
        <dbReference type="PROSITE-ProRule" id="PRU00335"/>
    </source>
</evidence>
<dbReference type="InterPro" id="IPR036271">
    <property type="entry name" value="Tet_transcr_reg_TetR-rel_C_sf"/>
</dbReference>
<dbReference type="SUPFAM" id="SSF46689">
    <property type="entry name" value="Homeodomain-like"/>
    <property type="match status" value="1"/>
</dbReference>
<dbReference type="Proteomes" id="UP000078396">
    <property type="component" value="Unassembled WGS sequence"/>
</dbReference>
<evidence type="ECO:0000256" key="1">
    <source>
        <dbReference type="ARBA" id="ARBA00023125"/>
    </source>
</evidence>
<dbReference type="GO" id="GO:0000976">
    <property type="term" value="F:transcription cis-regulatory region binding"/>
    <property type="evidence" value="ECO:0007669"/>
    <property type="project" value="TreeGrafter"/>
</dbReference>
<evidence type="ECO:0000313" key="4">
    <source>
        <dbReference type="EMBL" id="OAN41602.1"/>
    </source>
</evidence>
<dbReference type="InterPro" id="IPR001647">
    <property type="entry name" value="HTH_TetR"/>
</dbReference>